<dbReference type="FunFam" id="3.90.1580.10:FF:000006">
    <property type="entry name" value="Generic methyltransferase, putative"/>
    <property type="match status" value="1"/>
</dbReference>
<organism evidence="7 8">
    <name type="scientific">Sulfuricella denitrificans (strain DSM 22764 / NBRC 105220 / skB26)</name>
    <dbReference type="NCBI Taxonomy" id="1163617"/>
    <lineage>
        <taxon>Bacteria</taxon>
        <taxon>Pseudomonadati</taxon>
        <taxon>Pseudomonadota</taxon>
        <taxon>Betaproteobacteria</taxon>
        <taxon>Nitrosomonadales</taxon>
        <taxon>Sulfuricellaceae</taxon>
        <taxon>Sulfuricella</taxon>
    </lineage>
</organism>
<dbReference type="SUPFAM" id="SSF53335">
    <property type="entry name" value="S-adenosyl-L-methionine-dependent methyltransferases"/>
    <property type="match status" value="1"/>
</dbReference>
<evidence type="ECO:0000259" key="6">
    <source>
        <dbReference type="Pfam" id="PF12867"/>
    </source>
</evidence>
<dbReference type="KEGG" id="sdr:SCD_n00339"/>
<keyword evidence="4" id="KW-1133">Transmembrane helix</keyword>
<gene>
    <name evidence="7" type="ORF">SCD_n00339</name>
</gene>
<dbReference type="Proteomes" id="UP000015559">
    <property type="component" value="Chromosome"/>
</dbReference>
<dbReference type="eggNOG" id="COG2227">
    <property type="taxonomic scope" value="Bacteria"/>
</dbReference>
<dbReference type="GO" id="GO:0120147">
    <property type="term" value="F:formylglycine-generating oxidase activity"/>
    <property type="evidence" value="ECO:0007669"/>
    <property type="project" value="TreeGrafter"/>
</dbReference>
<dbReference type="NCBIfam" id="TIGR04345">
    <property type="entry name" value="ovoA_Cterm"/>
    <property type="match status" value="1"/>
</dbReference>
<dbReference type="InterPro" id="IPR027625">
    <property type="entry name" value="OvoA_Cterm"/>
</dbReference>
<keyword evidence="2" id="KW-0408">Iron</keyword>
<dbReference type="SUPFAM" id="SSF56436">
    <property type="entry name" value="C-type lectin-like"/>
    <property type="match status" value="1"/>
</dbReference>
<reference evidence="7 8" key="1">
    <citation type="journal article" date="2012" name="Appl. Environ. Microbiol.">
        <title>Draft genome sequence of a psychrotolerant sulfur-oxidizing bacterium, Sulfuricella denitrificans skB26, and proteomic insights into cold adaptation.</title>
        <authorList>
            <person name="Watanabe T."/>
            <person name="Kojima H."/>
            <person name="Fukui M."/>
        </authorList>
    </citation>
    <scope>NUCLEOTIDE SEQUENCE [LARGE SCALE GENOMIC DNA]</scope>
    <source>
        <strain evidence="8">skB26</strain>
    </source>
</reference>
<evidence type="ECO:0000256" key="2">
    <source>
        <dbReference type="ARBA" id="ARBA00023004"/>
    </source>
</evidence>
<dbReference type="STRING" id="1163617.SCD_n00339"/>
<dbReference type="InterPro" id="IPR024775">
    <property type="entry name" value="DinB-like"/>
</dbReference>
<sequence>MIHDFPESRKFSGSLNGDLATEAKRRFPFLLEFEHTHNHQDSMKHTFTRSPLLTGNDVELKRREIRDYFNATYDRYEQLFEVLACDEAYYRKPIPLRHPLIFYLGHTATFFINKLILAGLLMDRINPKFESLFAVGVDEMSWDDLSEAHYTWPGIDEVRAYRKSVRAAVDQIIQNTPLALPIDWHHPWWTILMGIEHERIHLETSSVLIRQHALKYVAPHPAWPPCRNSGNAPQNRLVDVPAGGVQLGKNKNDPLYGWDNEYGHHATEIPAFQAGRHLVSNREFLGFVEAYAYADERFWEEEGRAWKNYTQAVHPTFWIRNGSEWRLRLLAEEVPMPWDWPVEVNHHEAKAFCNWKKDQSGEPYRLPTEDEWHRLYDFSGLSSGQKVEANLHLDHYASPCPVTEFRHGELYDVIGNAWQWTETPIYPFDGFEVHPIYDDFTTPTFDGRHNLIKGGSWISCGNEALPGSRYAFRRHFFQHAGFRYVVAASPALSQSSTYETDKLLSEYAEFHYGDEYFGVPNFPQALARLAIRAIGDKPALKALDLGCATGRASFELARHFDQVTGIDFSARFIGLGVQLAEQGVLRYTLTDEGELVSYKERTLADLGLDETRKKMAFFQGDACNLKPLFAGYDLILAANLIDRLYSPAKFLATVHERLNPGGILLISSPYTWLEEHTKREEWIGGYKKDGENFNTFDGLKSLLGNHFRLIDGPLEVPFVIRETRRKFQHTLSEVTIWERLA</sequence>
<dbReference type="Gene3D" id="3.90.1580.10">
    <property type="entry name" value="paralog of FGE (formylglycine-generating enzyme)"/>
    <property type="match status" value="1"/>
</dbReference>
<comment type="pathway">
    <text evidence="3">Amino-acid biosynthesis; ergothioneine biosynthesis.</text>
</comment>
<dbReference type="InterPro" id="IPR042095">
    <property type="entry name" value="SUMF_sf"/>
</dbReference>
<dbReference type="InterPro" id="IPR016187">
    <property type="entry name" value="CTDL_fold"/>
</dbReference>
<proteinExistence type="predicted"/>
<dbReference type="EMBL" id="AP013066">
    <property type="protein sequence ID" value="BAN34188.1"/>
    <property type="molecule type" value="Genomic_DNA"/>
</dbReference>
<keyword evidence="4" id="KW-0472">Membrane</keyword>
<dbReference type="Pfam" id="PF12867">
    <property type="entry name" value="DinB_2"/>
    <property type="match status" value="1"/>
</dbReference>
<dbReference type="PANTHER" id="PTHR23150">
    <property type="entry name" value="SULFATASE MODIFYING FACTOR 1, 2"/>
    <property type="match status" value="1"/>
</dbReference>
<dbReference type="HOGENOM" id="CLU_019343_0_0_4"/>
<name>S6AB01_SULDS</name>
<dbReference type="Pfam" id="PF13489">
    <property type="entry name" value="Methyltransf_23"/>
    <property type="match status" value="1"/>
</dbReference>
<evidence type="ECO:0000256" key="4">
    <source>
        <dbReference type="SAM" id="Phobius"/>
    </source>
</evidence>
<dbReference type="eggNOG" id="COG1262">
    <property type="taxonomic scope" value="Bacteria"/>
</dbReference>
<dbReference type="CDD" id="cd02440">
    <property type="entry name" value="AdoMet_MTases"/>
    <property type="match status" value="1"/>
</dbReference>
<dbReference type="AlphaFoldDB" id="S6AB01"/>
<dbReference type="Pfam" id="PF03781">
    <property type="entry name" value="FGE-sulfatase"/>
    <property type="match status" value="1"/>
</dbReference>
<evidence type="ECO:0000313" key="7">
    <source>
        <dbReference type="EMBL" id="BAN34188.1"/>
    </source>
</evidence>
<dbReference type="InterPro" id="IPR027577">
    <property type="entry name" value="OvoA_Nterm"/>
</dbReference>
<evidence type="ECO:0000256" key="3">
    <source>
        <dbReference type="ARBA" id="ARBA00037882"/>
    </source>
</evidence>
<feature type="domain" description="DinB-like" evidence="6">
    <location>
        <begin position="69"/>
        <end position="204"/>
    </location>
</feature>
<feature type="domain" description="Sulfatase-modifying factor enzyme-like" evidence="5">
    <location>
        <begin position="236"/>
        <end position="485"/>
    </location>
</feature>
<feature type="transmembrane region" description="Helical" evidence="4">
    <location>
        <begin position="100"/>
        <end position="122"/>
    </location>
</feature>
<dbReference type="NCBIfam" id="TIGR04344">
    <property type="entry name" value="ovoA_Nterm"/>
    <property type="match status" value="1"/>
</dbReference>
<dbReference type="InterPro" id="IPR029063">
    <property type="entry name" value="SAM-dependent_MTases_sf"/>
</dbReference>
<evidence type="ECO:0008006" key="9">
    <source>
        <dbReference type="Google" id="ProtNLM"/>
    </source>
</evidence>
<protein>
    <recommendedName>
        <fullName evidence="9">Generic methyltransferase</fullName>
    </recommendedName>
</protein>
<evidence type="ECO:0000313" key="8">
    <source>
        <dbReference type="Proteomes" id="UP000015559"/>
    </source>
</evidence>
<keyword evidence="4" id="KW-0812">Transmembrane</keyword>
<evidence type="ECO:0000256" key="1">
    <source>
        <dbReference type="ARBA" id="ARBA00023002"/>
    </source>
</evidence>
<dbReference type="InterPro" id="IPR005532">
    <property type="entry name" value="SUMF_dom"/>
</dbReference>
<accession>S6AB01</accession>
<dbReference type="Gene3D" id="3.40.50.150">
    <property type="entry name" value="Vaccinia Virus protein VP39"/>
    <property type="match status" value="1"/>
</dbReference>
<evidence type="ECO:0000259" key="5">
    <source>
        <dbReference type="Pfam" id="PF03781"/>
    </source>
</evidence>
<dbReference type="PANTHER" id="PTHR23150:SF26">
    <property type="entry name" value="GENERIC METHYLTRANSFERASE"/>
    <property type="match status" value="1"/>
</dbReference>
<keyword evidence="8" id="KW-1185">Reference proteome</keyword>
<dbReference type="InterPro" id="IPR051043">
    <property type="entry name" value="Sulfatase_Mod_Factor_Kinase"/>
</dbReference>
<keyword evidence="1" id="KW-0560">Oxidoreductase</keyword>